<dbReference type="OrthoDB" id="202537at2759"/>
<accession>A0A8E2E7L3</accession>
<reference evidence="1 2" key="1">
    <citation type="journal article" date="2016" name="Nat. Commun.">
        <title>Ectomycorrhizal ecology is imprinted in the genome of the dominant symbiotic fungus Cenococcum geophilum.</title>
        <authorList>
            <consortium name="DOE Joint Genome Institute"/>
            <person name="Peter M."/>
            <person name="Kohler A."/>
            <person name="Ohm R.A."/>
            <person name="Kuo A."/>
            <person name="Krutzmann J."/>
            <person name="Morin E."/>
            <person name="Arend M."/>
            <person name="Barry K.W."/>
            <person name="Binder M."/>
            <person name="Choi C."/>
            <person name="Clum A."/>
            <person name="Copeland A."/>
            <person name="Grisel N."/>
            <person name="Haridas S."/>
            <person name="Kipfer T."/>
            <person name="LaButti K."/>
            <person name="Lindquist E."/>
            <person name="Lipzen A."/>
            <person name="Maire R."/>
            <person name="Meier B."/>
            <person name="Mihaltcheva S."/>
            <person name="Molinier V."/>
            <person name="Murat C."/>
            <person name="Poggeler S."/>
            <person name="Quandt C.A."/>
            <person name="Sperisen C."/>
            <person name="Tritt A."/>
            <person name="Tisserant E."/>
            <person name="Crous P.W."/>
            <person name="Henrissat B."/>
            <person name="Nehls U."/>
            <person name="Egli S."/>
            <person name="Spatafora J.W."/>
            <person name="Grigoriev I.V."/>
            <person name="Martin F.M."/>
        </authorList>
    </citation>
    <scope>NUCLEOTIDE SEQUENCE [LARGE SCALE GENOMIC DNA]</scope>
    <source>
        <strain evidence="1 2">CBS 459.81</strain>
    </source>
</reference>
<name>A0A8E2E7L3_9PEZI</name>
<sequence>MDLILKSQDFFSLEDSKGDLHYFVNMGSEGGNVSFHESSHWALWNEGLITKRANWSAQFAPVAGNPGD</sequence>
<dbReference type="GO" id="GO:0016787">
    <property type="term" value="F:hydrolase activity"/>
    <property type="evidence" value="ECO:0007669"/>
    <property type="project" value="UniProtKB-KW"/>
</dbReference>
<gene>
    <name evidence="1" type="ORF">K432DRAFT_427131</name>
</gene>
<evidence type="ECO:0000313" key="2">
    <source>
        <dbReference type="Proteomes" id="UP000250266"/>
    </source>
</evidence>
<dbReference type="Proteomes" id="UP000250266">
    <property type="component" value="Unassembled WGS sequence"/>
</dbReference>
<keyword evidence="1" id="KW-0378">Hydrolase</keyword>
<proteinExistence type="predicted"/>
<organism evidence="1 2">
    <name type="scientific">Lepidopterella palustris CBS 459.81</name>
    <dbReference type="NCBI Taxonomy" id="1314670"/>
    <lineage>
        <taxon>Eukaryota</taxon>
        <taxon>Fungi</taxon>
        <taxon>Dikarya</taxon>
        <taxon>Ascomycota</taxon>
        <taxon>Pezizomycotina</taxon>
        <taxon>Dothideomycetes</taxon>
        <taxon>Pleosporomycetidae</taxon>
        <taxon>Mytilinidiales</taxon>
        <taxon>Argynnaceae</taxon>
        <taxon>Lepidopterella</taxon>
    </lineage>
</organism>
<dbReference type="AlphaFoldDB" id="A0A8E2E7L3"/>
<dbReference type="EMBL" id="KV745048">
    <property type="protein sequence ID" value="OCK78626.1"/>
    <property type="molecule type" value="Genomic_DNA"/>
</dbReference>
<protein>
    <submittedName>
        <fullName evidence="1">Glycoside hydrolase family 32 protein</fullName>
    </submittedName>
</protein>
<keyword evidence="2" id="KW-1185">Reference proteome</keyword>
<evidence type="ECO:0000313" key="1">
    <source>
        <dbReference type="EMBL" id="OCK78626.1"/>
    </source>
</evidence>